<feature type="region of interest" description="Disordered" evidence="1">
    <location>
        <begin position="102"/>
        <end position="198"/>
    </location>
</feature>
<name>A0A1S9RE29_PENBI</name>
<sequence length="479" mass="52735">MGSTGVLSRPGELWQQSTAKWQQSTDKWQHSTTEAWRRSATAWHDSKDRCHRTTMEACHKSADSWNYSKIVCQRSTAGVLARSANRIYQTTDRLQHKGLLEHQAEHKKPPTEQSSEPGSPPTGNITHILEAPQAAQPAESRSLTDTSKSSQPKISTTSPSSQTSPVCSISSPSSSSPKSPSETATDSTASSSLSVDLSIKKRRPDEQIRGLLKFADHVSSQVMEAKRLRDAKSTQLGEIEHNWINSTIVDADDSARELADLLELCRFDMAKRKGKGKISSTNRKQWKLQGRGRAEEKQYRLVRYQCRLDRVLTHLENLQLPLETQAHDTAAEAAAELSTTEPGVKSVAELSSDVSPDPVAELPSDVLQESEVPVAELPSSSGTIIRKPVPVLAELPGDSAIICIQPAPIARNIPKIIVTSTPDDSSFTLVDSPDTPSATYESRELNELLSWKETRNSIRLQQSESLSKIVSRMESTRSK</sequence>
<comment type="caution">
    <text evidence="2">The sequence shown here is derived from an EMBL/GenBank/DDBJ whole genome shotgun (WGS) entry which is preliminary data.</text>
</comment>
<gene>
    <name evidence="2" type="ORF">PEBR_33094</name>
</gene>
<feature type="compositionally biased region" description="Low complexity" evidence="1">
    <location>
        <begin position="146"/>
        <end position="197"/>
    </location>
</feature>
<feature type="compositionally biased region" description="Polar residues" evidence="1">
    <location>
        <begin position="111"/>
        <end position="125"/>
    </location>
</feature>
<feature type="compositionally biased region" description="Low complexity" evidence="1">
    <location>
        <begin position="331"/>
        <end position="341"/>
    </location>
</feature>
<accession>A0A1S9RE29</accession>
<feature type="compositionally biased region" description="Polar residues" evidence="1">
    <location>
        <begin position="14"/>
        <end position="29"/>
    </location>
</feature>
<dbReference type="Proteomes" id="UP000190744">
    <property type="component" value="Unassembled WGS sequence"/>
</dbReference>
<feature type="region of interest" description="Disordered" evidence="1">
    <location>
        <begin position="1"/>
        <end position="29"/>
    </location>
</feature>
<dbReference type="AlphaFoldDB" id="A0A1S9RE29"/>
<protein>
    <submittedName>
        <fullName evidence="2">Uncharacterized protein</fullName>
    </submittedName>
</protein>
<evidence type="ECO:0000256" key="1">
    <source>
        <dbReference type="SAM" id="MobiDB-lite"/>
    </source>
</evidence>
<feature type="region of interest" description="Disordered" evidence="1">
    <location>
        <begin position="331"/>
        <end position="358"/>
    </location>
</feature>
<dbReference type="EMBL" id="LJBN01000191">
    <property type="protein sequence ID" value="OOQ83784.1"/>
    <property type="molecule type" value="Genomic_DNA"/>
</dbReference>
<reference evidence="3" key="1">
    <citation type="submission" date="2015-09" db="EMBL/GenBank/DDBJ databases">
        <authorList>
            <person name="Fill T.P."/>
            <person name="Baretta J.F."/>
            <person name="de Almeida L.G."/>
            <person name="Rocha M."/>
            <person name="de Souza D.H."/>
            <person name="Malavazi I."/>
            <person name="Cerdeira L.T."/>
            <person name="Hong H."/>
            <person name="Samborskyy M."/>
            <person name="de Vasconcelos A.T."/>
            <person name="Leadlay P."/>
            <person name="Rodrigues-Filho E."/>
        </authorList>
    </citation>
    <scope>NUCLEOTIDE SEQUENCE [LARGE SCALE GENOMIC DNA]</scope>
    <source>
        <strain evidence="3">LaBioMMi 136</strain>
    </source>
</reference>
<evidence type="ECO:0000313" key="3">
    <source>
        <dbReference type="Proteomes" id="UP000190744"/>
    </source>
</evidence>
<organism evidence="2 3">
    <name type="scientific">Penicillium brasilianum</name>
    <dbReference type="NCBI Taxonomy" id="104259"/>
    <lineage>
        <taxon>Eukaryota</taxon>
        <taxon>Fungi</taxon>
        <taxon>Dikarya</taxon>
        <taxon>Ascomycota</taxon>
        <taxon>Pezizomycotina</taxon>
        <taxon>Eurotiomycetes</taxon>
        <taxon>Eurotiomycetidae</taxon>
        <taxon>Eurotiales</taxon>
        <taxon>Aspergillaceae</taxon>
        <taxon>Penicillium</taxon>
    </lineage>
</organism>
<evidence type="ECO:0000313" key="2">
    <source>
        <dbReference type="EMBL" id="OOQ83784.1"/>
    </source>
</evidence>
<proteinExistence type="predicted"/>